<feature type="chain" id="PRO_5002062732" evidence="2">
    <location>
        <begin position="26"/>
        <end position="64"/>
    </location>
</feature>
<evidence type="ECO:0000256" key="1">
    <source>
        <dbReference type="SAM" id="Phobius"/>
    </source>
</evidence>
<keyword evidence="2" id="KW-0732">Signal</keyword>
<keyword evidence="1" id="KW-0812">Transmembrane</keyword>
<dbReference type="AlphaFoldDB" id="A0A0A9B1P4"/>
<evidence type="ECO:0000313" key="3">
    <source>
        <dbReference type="EMBL" id="JAD57296.1"/>
    </source>
</evidence>
<reference evidence="3" key="1">
    <citation type="submission" date="2014-09" db="EMBL/GenBank/DDBJ databases">
        <authorList>
            <person name="Magalhaes I.L.F."/>
            <person name="Oliveira U."/>
            <person name="Santos F.R."/>
            <person name="Vidigal T.H.D.A."/>
            <person name="Brescovit A.D."/>
            <person name="Santos A.J."/>
        </authorList>
    </citation>
    <scope>NUCLEOTIDE SEQUENCE</scope>
    <source>
        <tissue evidence="3">Shoot tissue taken approximately 20 cm above the soil surface</tissue>
    </source>
</reference>
<evidence type="ECO:0000256" key="2">
    <source>
        <dbReference type="SAM" id="SignalP"/>
    </source>
</evidence>
<organism evidence="3">
    <name type="scientific">Arundo donax</name>
    <name type="common">Giant reed</name>
    <name type="synonym">Donax arundinaceus</name>
    <dbReference type="NCBI Taxonomy" id="35708"/>
    <lineage>
        <taxon>Eukaryota</taxon>
        <taxon>Viridiplantae</taxon>
        <taxon>Streptophyta</taxon>
        <taxon>Embryophyta</taxon>
        <taxon>Tracheophyta</taxon>
        <taxon>Spermatophyta</taxon>
        <taxon>Magnoliopsida</taxon>
        <taxon>Liliopsida</taxon>
        <taxon>Poales</taxon>
        <taxon>Poaceae</taxon>
        <taxon>PACMAD clade</taxon>
        <taxon>Arundinoideae</taxon>
        <taxon>Arundineae</taxon>
        <taxon>Arundo</taxon>
    </lineage>
</organism>
<proteinExistence type="predicted"/>
<dbReference type="EMBL" id="GBRH01240599">
    <property type="protein sequence ID" value="JAD57296.1"/>
    <property type="molecule type" value="Transcribed_RNA"/>
</dbReference>
<keyword evidence="1" id="KW-0472">Membrane</keyword>
<name>A0A0A9B1P4_ARUDO</name>
<feature type="signal peptide" evidence="2">
    <location>
        <begin position="1"/>
        <end position="25"/>
    </location>
</feature>
<feature type="transmembrane region" description="Helical" evidence="1">
    <location>
        <begin position="35"/>
        <end position="55"/>
    </location>
</feature>
<protein>
    <submittedName>
        <fullName evidence="3">Uncharacterized protein</fullName>
    </submittedName>
</protein>
<keyword evidence="1" id="KW-1133">Transmembrane helix</keyword>
<reference evidence="3" key="2">
    <citation type="journal article" date="2015" name="Data Brief">
        <title>Shoot transcriptome of the giant reed, Arundo donax.</title>
        <authorList>
            <person name="Barrero R.A."/>
            <person name="Guerrero F.D."/>
            <person name="Moolhuijzen P."/>
            <person name="Goolsby J.A."/>
            <person name="Tidwell J."/>
            <person name="Bellgard S.E."/>
            <person name="Bellgard M.I."/>
        </authorList>
    </citation>
    <scope>NUCLEOTIDE SEQUENCE</scope>
    <source>
        <tissue evidence="3">Shoot tissue taken approximately 20 cm above the soil surface</tissue>
    </source>
</reference>
<accession>A0A0A9B1P4</accession>
<sequence>MDHRMRLQNLTILSTLLCISSLVTAKLQSRAPLFLTMPFEAVSSVLLPFWTYTLLFNEPRCLGS</sequence>